<dbReference type="GO" id="GO:0003677">
    <property type="term" value="F:DNA binding"/>
    <property type="evidence" value="ECO:0007669"/>
    <property type="project" value="InterPro"/>
</dbReference>
<dbReference type="GO" id="GO:0004803">
    <property type="term" value="F:transposase activity"/>
    <property type="evidence" value="ECO:0007669"/>
    <property type="project" value="InterPro"/>
</dbReference>
<dbReference type="NCBIfam" id="NF033558">
    <property type="entry name" value="transpos_IS1"/>
    <property type="match status" value="1"/>
</dbReference>
<evidence type="ECO:0000256" key="2">
    <source>
        <dbReference type="ARBA" id="ARBA00008841"/>
    </source>
</evidence>
<dbReference type="Pfam" id="PF03400">
    <property type="entry name" value="DDE_Tnp_IS1"/>
    <property type="match status" value="1"/>
</dbReference>
<evidence type="ECO:0000313" key="5">
    <source>
        <dbReference type="EMBL" id="AEV33055.1"/>
    </source>
</evidence>
<dbReference type="eggNOG" id="COG3677">
    <property type="taxonomic scope" value="Bacteria"/>
</dbReference>
<dbReference type="HOGENOM" id="CLU_076276_0_0_10"/>
<dbReference type="OrthoDB" id="1086493at2"/>
<evidence type="ECO:0000256" key="3">
    <source>
        <dbReference type="ARBA" id="ARBA00022578"/>
    </source>
</evidence>
<evidence type="ECO:0000256" key="4">
    <source>
        <dbReference type="ARBA" id="ARBA00023172"/>
    </source>
</evidence>
<comment type="similarity">
    <text evidence="2">Belongs to the transposase 27 family.</text>
</comment>
<keyword evidence="3" id="KW-0815">Transposition</keyword>
<accession>G8R3J9</accession>
<gene>
    <name evidence="5" type="ordered locus">Oweho_2080</name>
</gene>
<protein>
    <submittedName>
        <fullName evidence="5">Transposase, IS1 family</fullName>
    </submittedName>
</protein>
<dbReference type="InterPro" id="IPR005063">
    <property type="entry name" value="Transposase_27"/>
</dbReference>
<dbReference type="AlphaFoldDB" id="G8R3J9"/>
<dbReference type="PANTHER" id="PTHR33293:SF1">
    <property type="entry name" value="INSERTION ELEMENT IS1 1 PROTEIN INSB-RELATED"/>
    <property type="match status" value="1"/>
</dbReference>
<evidence type="ECO:0000313" key="6">
    <source>
        <dbReference type="Proteomes" id="UP000005631"/>
    </source>
</evidence>
<keyword evidence="4" id="KW-0233">DNA recombination</keyword>
<reference evidence="5 6" key="1">
    <citation type="journal article" date="2012" name="Stand. Genomic Sci.">
        <title>Genome sequence of the orange-pigmented seawater bacterium Owenweeksia hongkongensis type strain (UST20020801(T)).</title>
        <authorList>
            <person name="Riedel T."/>
            <person name="Held B."/>
            <person name="Nolan M."/>
            <person name="Lucas S."/>
            <person name="Lapidus A."/>
            <person name="Tice H."/>
            <person name="Del Rio T.G."/>
            <person name="Cheng J.F."/>
            <person name="Han C."/>
            <person name="Tapia R."/>
            <person name="Goodwin L.A."/>
            <person name="Pitluck S."/>
            <person name="Liolios K."/>
            <person name="Mavromatis K."/>
            <person name="Pagani I."/>
            <person name="Ivanova N."/>
            <person name="Mikhailova N."/>
            <person name="Pati A."/>
            <person name="Chen A."/>
            <person name="Palaniappan K."/>
            <person name="Rohde M."/>
            <person name="Tindall B.J."/>
            <person name="Detter J.C."/>
            <person name="Goker M."/>
            <person name="Woyke T."/>
            <person name="Bristow J."/>
            <person name="Eisen J.A."/>
            <person name="Markowitz V."/>
            <person name="Hugenholtz P."/>
            <person name="Klenk H.P."/>
            <person name="Kyrpides N.C."/>
        </authorList>
    </citation>
    <scope>NUCLEOTIDE SEQUENCE</scope>
    <source>
        <strain evidence="6">DSM 17368 / JCM 12287 / NRRL B-23963</strain>
    </source>
</reference>
<organism evidence="5 6">
    <name type="scientific">Owenweeksia hongkongensis (strain DSM 17368 / CIP 108786 / JCM 12287 / NRRL B-23963 / UST20020801)</name>
    <dbReference type="NCBI Taxonomy" id="926562"/>
    <lineage>
        <taxon>Bacteria</taxon>
        <taxon>Pseudomonadati</taxon>
        <taxon>Bacteroidota</taxon>
        <taxon>Flavobacteriia</taxon>
        <taxon>Flavobacteriales</taxon>
        <taxon>Owenweeksiaceae</taxon>
        <taxon>Owenweeksia</taxon>
    </lineage>
</organism>
<dbReference type="GO" id="GO:0006313">
    <property type="term" value="P:DNA transposition"/>
    <property type="evidence" value="ECO:0007669"/>
    <property type="project" value="InterPro"/>
</dbReference>
<dbReference type="KEGG" id="oho:Oweho_2080"/>
<proteinExistence type="inferred from homology"/>
<dbReference type="RefSeq" id="WP_014202404.1">
    <property type="nucleotide sequence ID" value="NC_016599.1"/>
</dbReference>
<dbReference type="PANTHER" id="PTHR33293">
    <property type="entry name" value="INSERTION ELEMENT IS1 1 PROTEIN INSB-RELATED"/>
    <property type="match status" value="1"/>
</dbReference>
<dbReference type="EMBL" id="CP003156">
    <property type="protein sequence ID" value="AEV33055.1"/>
    <property type="molecule type" value="Genomic_DNA"/>
</dbReference>
<dbReference type="STRING" id="926562.Oweho_2080"/>
<evidence type="ECO:0000256" key="1">
    <source>
        <dbReference type="ARBA" id="ARBA00004091"/>
    </source>
</evidence>
<keyword evidence="6" id="KW-1185">Reference proteome</keyword>
<dbReference type="Proteomes" id="UP000005631">
    <property type="component" value="Chromosome"/>
</dbReference>
<dbReference type="InterPro" id="IPR051354">
    <property type="entry name" value="Transposase_27_IS1"/>
</dbReference>
<comment type="function">
    <text evidence="1">Absolutely required for transposition of IS1.</text>
</comment>
<sequence length="235" mass="27632">MNCRYCDALCHKKGMRNGRQVYRCKLCQKSQRKSYIRQKYCNEHRETIVMLTLEGMSISSISRVLAIPKSSICRLLLQAAKKIHSPELKNTNEQFEIDELKTFIGNKGNECWICYAIERSTRRVVHFIVGRRTKRNIKKVIQAVLSLSPGKIYTDGLNVYPKLIPKELHSTEKRQTNHIERLNLTLRTHLKRLSRKTICFSKSAKMLAACLKIYFWKDKFQYARPMFDHCNNARM</sequence>
<name>G8R3J9_OWEHD</name>
<dbReference type="eggNOG" id="COG1662">
    <property type="taxonomic scope" value="Bacteria"/>
</dbReference>